<dbReference type="Pfam" id="PF20150">
    <property type="entry name" value="2EXR"/>
    <property type="match status" value="1"/>
</dbReference>
<dbReference type="PANTHER" id="PTHR35910:SF6">
    <property type="entry name" value="2EXR DOMAIN-CONTAINING PROTEIN"/>
    <property type="match status" value="1"/>
</dbReference>
<reference evidence="2" key="1">
    <citation type="submission" date="2022-11" db="EMBL/GenBank/DDBJ databases">
        <title>Genome Resource of Sclerotinia nivalis Strain SnTB1, a Plant Pathogen Isolated from American Ginseng.</title>
        <authorList>
            <person name="Fan S."/>
        </authorList>
    </citation>
    <scope>NUCLEOTIDE SEQUENCE</scope>
    <source>
        <strain evidence="2">SnTB1</strain>
    </source>
</reference>
<organism evidence="2 3">
    <name type="scientific">Sclerotinia nivalis</name>
    <dbReference type="NCBI Taxonomy" id="352851"/>
    <lineage>
        <taxon>Eukaryota</taxon>
        <taxon>Fungi</taxon>
        <taxon>Dikarya</taxon>
        <taxon>Ascomycota</taxon>
        <taxon>Pezizomycotina</taxon>
        <taxon>Leotiomycetes</taxon>
        <taxon>Helotiales</taxon>
        <taxon>Sclerotiniaceae</taxon>
        <taxon>Sclerotinia</taxon>
    </lineage>
</organism>
<proteinExistence type="predicted"/>
<gene>
    <name evidence="2" type="ORF">OCU04_007619</name>
</gene>
<keyword evidence="3" id="KW-1185">Reference proteome</keyword>
<comment type="caution">
    <text evidence="2">The sequence shown here is derived from an EMBL/GenBank/DDBJ whole genome shotgun (WGS) entry which is preliminary data.</text>
</comment>
<name>A0A9X0AJ51_9HELO</name>
<feature type="domain" description="2EXR" evidence="1">
    <location>
        <begin position="53"/>
        <end position="141"/>
    </location>
</feature>
<evidence type="ECO:0000259" key="1">
    <source>
        <dbReference type="Pfam" id="PF20150"/>
    </source>
</evidence>
<dbReference type="EMBL" id="JAPEIS010000008">
    <property type="protein sequence ID" value="KAJ8063757.1"/>
    <property type="molecule type" value="Genomic_DNA"/>
</dbReference>
<dbReference type="AlphaFoldDB" id="A0A9X0AJ51"/>
<dbReference type="InterPro" id="IPR045518">
    <property type="entry name" value="2EXR"/>
</dbReference>
<evidence type="ECO:0000313" key="2">
    <source>
        <dbReference type="EMBL" id="KAJ8063757.1"/>
    </source>
</evidence>
<sequence length="294" mass="33560">MSIFNQSTETSVVKHVPAMRNMRRIIASRYLRSIKSCPHSIFRSTSLSKLTSFALFSNLPFELRAEVWAFALLEPHIIELELPPFMDTVTIPQPSLPQWGFRIKTPHPLLSACIESRAEILKRYRLSEHSRHNSSPINFAFNSLFLKNLDFGFGRGYWPPTTNTLSSGVHFVPLLGIFDCVESLVISRESILGAECEAENIIRHWFPNLCLLIVTVGFCGEDESSLNHYSQLVLHPEDDRHISVLSSTPPTCHWDAIYASGIKVNMQRRFARQERIHRNYIAPIVKVVSASERQ</sequence>
<protein>
    <recommendedName>
        <fullName evidence="1">2EXR domain-containing protein</fullName>
    </recommendedName>
</protein>
<dbReference type="Proteomes" id="UP001152300">
    <property type="component" value="Unassembled WGS sequence"/>
</dbReference>
<dbReference type="PANTHER" id="PTHR35910">
    <property type="entry name" value="2EXR DOMAIN-CONTAINING PROTEIN"/>
    <property type="match status" value="1"/>
</dbReference>
<dbReference type="OrthoDB" id="3473305at2759"/>
<evidence type="ECO:0000313" key="3">
    <source>
        <dbReference type="Proteomes" id="UP001152300"/>
    </source>
</evidence>
<accession>A0A9X0AJ51</accession>